<organism evidence="1 2">
    <name type="scientific">Neobacillus novalis</name>
    <dbReference type="NCBI Taxonomy" id="220687"/>
    <lineage>
        <taxon>Bacteria</taxon>
        <taxon>Bacillati</taxon>
        <taxon>Bacillota</taxon>
        <taxon>Bacilli</taxon>
        <taxon>Bacillales</taxon>
        <taxon>Bacillaceae</taxon>
        <taxon>Neobacillus</taxon>
    </lineage>
</organism>
<keyword evidence="2" id="KW-1185">Reference proteome</keyword>
<dbReference type="RefSeq" id="WP_174524280.1">
    <property type="nucleotide sequence ID" value="NZ_CP126114.1"/>
</dbReference>
<dbReference type="EMBL" id="CP126114">
    <property type="protein sequence ID" value="WHY84030.1"/>
    <property type="molecule type" value="Genomic_DNA"/>
</dbReference>
<reference evidence="1" key="1">
    <citation type="submission" date="2023-05" db="EMBL/GenBank/DDBJ databases">
        <title>Comparative genomics of Bacillaceae isolates and their secondary metabolite potential.</title>
        <authorList>
            <person name="Song L."/>
            <person name="Nielsen L.J."/>
            <person name="Mohite O."/>
            <person name="Xu X."/>
            <person name="Weber T."/>
            <person name="Kovacs A.T."/>
        </authorList>
    </citation>
    <scope>NUCLEOTIDE SEQUENCE</scope>
    <source>
        <strain evidence="1">XLM17</strain>
    </source>
</reference>
<name>A0AA95S6T9_9BACI</name>
<proteinExistence type="predicted"/>
<accession>A0AA95S6T9</accession>
<protein>
    <submittedName>
        <fullName evidence="1">Uncharacterized protein</fullName>
    </submittedName>
</protein>
<dbReference type="Proteomes" id="UP001178288">
    <property type="component" value="Chromosome"/>
</dbReference>
<sequence>MYRGSGTKLPCCYHVFEGEVPTAAISQRALAEYVGAVKHVLYRDVMYS</sequence>
<dbReference type="KEGG" id="nnv:QNH39_15195"/>
<evidence type="ECO:0000313" key="1">
    <source>
        <dbReference type="EMBL" id="WHY84030.1"/>
    </source>
</evidence>
<evidence type="ECO:0000313" key="2">
    <source>
        <dbReference type="Proteomes" id="UP001178288"/>
    </source>
</evidence>
<dbReference type="AlphaFoldDB" id="A0AA95S6T9"/>
<gene>
    <name evidence="1" type="ORF">QNH39_15195</name>
</gene>